<dbReference type="InterPro" id="IPR036775">
    <property type="entry name" value="DNA_pol_Y-fam_lit_finger_sf"/>
</dbReference>
<evidence type="ECO:0000313" key="5">
    <source>
        <dbReference type="EMBL" id="GHE01849.1"/>
    </source>
</evidence>
<comment type="caution">
    <text evidence="5">The sequence shown here is derived from an EMBL/GenBank/DDBJ whole genome shotgun (WGS) entry which is preliminary data.</text>
</comment>
<evidence type="ECO:0000256" key="1">
    <source>
        <dbReference type="ARBA" id="ARBA00010945"/>
    </source>
</evidence>
<dbReference type="Gene3D" id="3.30.1490.100">
    <property type="entry name" value="DNA polymerase, Y-family, little finger domain"/>
    <property type="match status" value="1"/>
</dbReference>
<sequence length="325" mass="34800">MIEMAIIYVQAPGPPRETWETLLQVLGDITPVVEAVPPDAALADVSGSVRYFDCDAVEIARLVRVRVLALYGLDCAVGVASNPMLARMAGHHGPPGAVRCIPDTPQGISGFLNPEPVAVLYGVGPKTARVLCEYGLDSIGKVAGTSEATLQRILGAKIGRLVHERARGIDRTRVVPHAPPKSTSAELRFDRHEVDGSVRRGALLGLAVDIGRQLRADGQVARALTLTVHYADRSTTTRTRVLPEPTAHTPVLAGTAQALHDALGLQRARVTALSLRAEDLTTVRLSGQQLTFDRQTESARRLEPVLDRIAARWPGSVGPATFARP</sequence>
<comment type="function">
    <text evidence="3">Poorly processive, error-prone DNA polymerase involved in untargeted mutagenesis. Copies undamaged DNA at stalled replication forks, which arise in vivo from mismatched or misaligned primer ends. These misaligned primers can be extended by PolIV. Exhibits no 3'-5' exonuclease (proofreading) activity. May be involved in translesional synthesis, in conjunction with the beta clamp from PolIII.</text>
</comment>
<evidence type="ECO:0000256" key="2">
    <source>
        <dbReference type="ARBA" id="ARBA00022763"/>
    </source>
</evidence>
<dbReference type="GO" id="GO:0003684">
    <property type="term" value="F:damaged DNA binding"/>
    <property type="evidence" value="ECO:0007669"/>
    <property type="project" value="InterPro"/>
</dbReference>
<name>A0A918YF19_9ACTN</name>
<accession>A0A918YF19</accession>
<dbReference type="GO" id="GO:0003887">
    <property type="term" value="F:DNA-directed DNA polymerase activity"/>
    <property type="evidence" value="ECO:0007669"/>
    <property type="project" value="InterPro"/>
</dbReference>
<dbReference type="Proteomes" id="UP000655443">
    <property type="component" value="Unassembled WGS sequence"/>
</dbReference>
<dbReference type="PANTHER" id="PTHR35369:SF2">
    <property type="entry name" value="BLR3025 PROTEIN"/>
    <property type="match status" value="1"/>
</dbReference>
<evidence type="ECO:0000259" key="4">
    <source>
        <dbReference type="PROSITE" id="PS50173"/>
    </source>
</evidence>
<dbReference type="InterPro" id="IPR001126">
    <property type="entry name" value="UmuC"/>
</dbReference>
<comment type="similarity">
    <text evidence="1">Belongs to the DNA polymerase type-Y family.</text>
</comment>
<dbReference type="Pfam" id="PF21999">
    <property type="entry name" value="IMS_HHH_1"/>
    <property type="match status" value="1"/>
</dbReference>
<feature type="domain" description="UmuC" evidence="4">
    <location>
        <begin position="22"/>
        <end position="124"/>
    </location>
</feature>
<dbReference type="SUPFAM" id="SSF100879">
    <property type="entry name" value="Lesion bypass DNA polymerase (Y-family), little finger domain"/>
    <property type="match status" value="1"/>
</dbReference>
<dbReference type="InterPro" id="IPR043502">
    <property type="entry name" value="DNA/RNA_pol_sf"/>
</dbReference>
<proteinExistence type="inferred from homology"/>
<dbReference type="Pfam" id="PF00817">
    <property type="entry name" value="IMS"/>
    <property type="match status" value="1"/>
</dbReference>
<keyword evidence="6" id="KW-1185">Reference proteome</keyword>
<organism evidence="5 6">
    <name type="scientific">Streptomyces alanosinicus</name>
    <dbReference type="NCBI Taxonomy" id="68171"/>
    <lineage>
        <taxon>Bacteria</taxon>
        <taxon>Bacillati</taxon>
        <taxon>Actinomycetota</taxon>
        <taxon>Actinomycetes</taxon>
        <taxon>Kitasatosporales</taxon>
        <taxon>Streptomycetaceae</taxon>
        <taxon>Streptomyces</taxon>
    </lineage>
</organism>
<dbReference type="PANTHER" id="PTHR35369">
    <property type="entry name" value="BLR3025 PROTEIN-RELATED"/>
    <property type="match status" value="1"/>
</dbReference>
<keyword evidence="2" id="KW-0227">DNA damage</keyword>
<dbReference type="PROSITE" id="PS50173">
    <property type="entry name" value="UMUC"/>
    <property type="match status" value="1"/>
</dbReference>
<gene>
    <name evidence="5" type="ORF">GCM10010339_22400</name>
</gene>
<reference evidence="5" key="2">
    <citation type="submission" date="2020-09" db="EMBL/GenBank/DDBJ databases">
        <authorList>
            <person name="Sun Q."/>
            <person name="Ohkuma M."/>
        </authorList>
    </citation>
    <scope>NUCLEOTIDE SEQUENCE</scope>
    <source>
        <strain evidence="5">JCM 4714</strain>
    </source>
</reference>
<dbReference type="Gene3D" id="1.10.150.20">
    <property type="entry name" value="5' to 3' exonuclease, C-terminal subdomain"/>
    <property type="match status" value="1"/>
</dbReference>
<dbReference type="GO" id="GO:0006281">
    <property type="term" value="P:DNA repair"/>
    <property type="evidence" value="ECO:0007669"/>
    <property type="project" value="InterPro"/>
</dbReference>
<dbReference type="InterPro" id="IPR053848">
    <property type="entry name" value="IMS_HHH_1"/>
</dbReference>
<dbReference type="EMBL" id="BMVG01000004">
    <property type="protein sequence ID" value="GHE01849.1"/>
    <property type="molecule type" value="Genomic_DNA"/>
</dbReference>
<dbReference type="InterPro" id="IPR043128">
    <property type="entry name" value="Rev_trsase/Diguanyl_cyclase"/>
</dbReference>
<dbReference type="Gene3D" id="3.30.70.270">
    <property type="match status" value="1"/>
</dbReference>
<dbReference type="Pfam" id="PF11799">
    <property type="entry name" value="IMS_C"/>
    <property type="match status" value="1"/>
</dbReference>
<dbReference type="InterPro" id="IPR050356">
    <property type="entry name" value="SulA_CellDiv_inhibitor"/>
</dbReference>
<dbReference type="AlphaFoldDB" id="A0A918YF19"/>
<evidence type="ECO:0000313" key="6">
    <source>
        <dbReference type="Proteomes" id="UP000655443"/>
    </source>
</evidence>
<reference evidence="5" key="1">
    <citation type="journal article" date="2014" name="Int. J. Syst. Evol. Microbiol.">
        <title>Complete genome sequence of Corynebacterium casei LMG S-19264T (=DSM 44701T), isolated from a smear-ripened cheese.</title>
        <authorList>
            <consortium name="US DOE Joint Genome Institute (JGI-PGF)"/>
            <person name="Walter F."/>
            <person name="Albersmeier A."/>
            <person name="Kalinowski J."/>
            <person name="Ruckert C."/>
        </authorList>
    </citation>
    <scope>NUCLEOTIDE SEQUENCE</scope>
    <source>
        <strain evidence="5">JCM 4714</strain>
    </source>
</reference>
<dbReference type="SUPFAM" id="SSF56672">
    <property type="entry name" value="DNA/RNA polymerases"/>
    <property type="match status" value="1"/>
</dbReference>
<evidence type="ECO:0000256" key="3">
    <source>
        <dbReference type="ARBA" id="ARBA00025589"/>
    </source>
</evidence>
<dbReference type="InterPro" id="IPR017961">
    <property type="entry name" value="DNA_pol_Y-fam_little_finger"/>
</dbReference>
<protein>
    <recommendedName>
        <fullName evidence="4">UmuC domain-containing protein</fullName>
    </recommendedName>
</protein>